<evidence type="ECO:0000256" key="1">
    <source>
        <dbReference type="SAM" id="MobiDB-lite"/>
    </source>
</evidence>
<dbReference type="Proteomes" id="UP000243459">
    <property type="component" value="Chromosome 5"/>
</dbReference>
<dbReference type="EMBL" id="CM007385">
    <property type="protein sequence ID" value="ONK69793.1"/>
    <property type="molecule type" value="Genomic_DNA"/>
</dbReference>
<gene>
    <name evidence="2" type="ORF">A4U43_C05F26790</name>
</gene>
<dbReference type="Gramene" id="ONK69793">
    <property type="protein sequence ID" value="ONK69793"/>
    <property type="gene ID" value="A4U43_C05F26790"/>
</dbReference>
<feature type="compositionally biased region" description="Basic residues" evidence="1">
    <location>
        <begin position="1"/>
        <end position="13"/>
    </location>
</feature>
<protein>
    <submittedName>
        <fullName evidence="2">Uncharacterized protein</fullName>
    </submittedName>
</protein>
<keyword evidence="3" id="KW-1185">Reference proteome</keyword>
<dbReference type="OrthoDB" id="1938885at2759"/>
<feature type="region of interest" description="Disordered" evidence="1">
    <location>
        <begin position="1"/>
        <end position="41"/>
    </location>
</feature>
<dbReference type="OMA" id="GANIRIQ"/>
<dbReference type="PANTHER" id="PTHR48205:SF1">
    <property type="entry name" value="OS01G0742766 PROTEIN"/>
    <property type="match status" value="1"/>
</dbReference>
<sequence>MEKTKPAPKRRKIEAKDRRTLPSQAATDKGKTTLHNTSVPTEQARVKDLKIQQAKMYAVTQAQHEGWLGNFRGFDSPFGNYLVPVIPTHADLFGAAGPLKNP</sequence>
<dbReference type="AlphaFoldDB" id="A0A5P1EWC0"/>
<evidence type="ECO:0000313" key="3">
    <source>
        <dbReference type="Proteomes" id="UP000243459"/>
    </source>
</evidence>
<evidence type="ECO:0000313" key="2">
    <source>
        <dbReference type="EMBL" id="ONK69793.1"/>
    </source>
</evidence>
<accession>A0A5P1EWC0</accession>
<proteinExistence type="predicted"/>
<name>A0A5P1EWC0_ASPOF</name>
<dbReference type="PANTHER" id="PTHR48205">
    <property type="entry name" value="OS01G0742766 PROTEIN"/>
    <property type="match status" value="1"/>
</dbReference>
<organism evidence="2 3">
    <name type="scientific">Asparagus officinalis</name>
    <name type="common">Garden asparagus</name>
    <dbReference type="NCBI Taxonomy" id="4686"/>
    <lineage>
        <taxon>Eukaryota</taxon>
        <taxon>Viridiplantae</taxon>
        <taxon>Streptophyta</taxon>
        <taxon>Embryophyta</taxon>
        <taxon>Tracheophyta</taxon>
        <taxon>Spermatophyta</taxon>
        <taxon>Magnoliopsida</taxon>
        <taxon>Liliopsida</taxon>
        <taxon>Asparagales</taxon>
        <taxon>Asparagaceae</taxon>
        <taxon>Asparagoideae</taxon>
        <taxon>Asparagus</taxon>
    </lineage>
</organism>
<reference evidence="3" key="1">
    <citation type="journal article" date="2017" name="Nat. Commun.">
        <title>The asparagus genome sheds light on the origin and evolution of a young Y chromosome.</title>
        <authorList>
            <person name="Harkess A."/>
            <person name="Zhou J."/>
            <person name="Xu C."/>
            <person name="Bowers J.E."/>
            <person name="Van der Hulst R."/>
            <person name="Ayyampalayam S."/>
            <person name="Mercati F."/>
            <person name="Riccardi P."/>
            <person name="McKain M.R."/>
            <person name="Kakrana A."/>
            <person name="Tang H."/>
            <person name="Ray J."/>
            <person name="Groenendijk J."/>
            <person name="Arikit S."/>
            <person name="Mathioni S.M."/>
            <person name="Nakano M."/>
            <person name="Shan H."/>
            <person name="Telgmann-Rauber A."/>
            <person name="Kanno A."/>
            <person name="Yue Z."/>
            <person name="Chen H."/>
            <person name="Li W."/>
            <person name="Chen Y."/>
            <person name="Xu X."/>
            <person name="Zhang Y."/>
            <person name="Luo S."/>
            <person name="Chen H."/>
            <person name="Gao J."/>
            <person name="Mao Z."/>
            <person name="Pires J.C."/>
            <person name="Luo M."/>
            <person name="Kudrna D."/>
            <person name="Wing R.A."/>
            <person name="Meyers B.C."/>
            <person name="Yi K."/>
            <person name="Kong H."/>
            <person name="Lavrijsen P."/>
            <person name="Sunseri F."/>
            <person name="Falavigna A."/>
            <person name="Ye Y."/>
            <person name="Leebens-Mack J.H."/>
            <person name="Chen G."/>
        </authorList>
    </citation>
    <scope>NUCLEOTIDE SEQUENCE [LARGE SCALE GENOMIC DNA]</scope>
    <source>
        <strain evidence="3">cv. DH0086</strain>
    </source>
</reference>